<proteinExistence type="predicted"/>
<feature type="compositionally biased region" description="Basic and acidic residues" evidence="2">
    <location>
        <begin position="40"/>
        <end position="53"/>
    </location>
</feature>
<feature type="coiled-coil region" evidence="1">
    <location>
        <begin position="453"/>
        <end position="522"/>
    </location>
</feature>
<feature type="compositionally biased region" description="Acidic residues" evidence="2">
    <location>
        <begin position="248"/>
        <end position="267"/>
    </location>
</feature>
<organism evidence="3 4">
    <name type="scientific">Cyclotella cryptica</name>
    <dbReference type="NCBI Taxonomy" id="29204"/>
    <lineage>
        <taxon>Eukaryota</taxon>
        <taxon>Sar</taxon>
        <taxon>Stramenopiles</taxon>
        <taxon>Ochrophyta</taxon>
        <taxon>Bacillariophyta</taxon>
        <taxon>Coscinodiscophyceae</taxon>
        <taxon>Thalassiosirophycidae</taxon>
        <taxon>Stephanodiscales</taxon>
        <taxon>Stephanodiscaceae</taxon>
        <taxon>Cyclotella</taxon>
    </lineage>
</organism>
<reference evidence="3 4" key="1">
    <citation type="journal article" date="2020" name="G3 (Bethesda)">
        <title>Improved Reference Genome for Cyclotella cryptica CCMP332, a Model for Cell Wall Morphogenesis, Salinity Adaptation, and Lipid Production in Diatoms (Bacillariophyta).</title>
        <authorList>
            <person name="Roberts W.R."/>
            <person name="Downey K.M."/>
            <person name="Ruck E.C."/>
            <person name="Traller J.C."/>
            <person name="Alverson A.J."/>
        </authorList>
    </citation>
    <scope>NUCLEOTIDE SEQUENCE [LARGE SCALE GENOMIC DNA]</scope>
    <source>
        <strain evidence="3 4">CCMP332</strain>
    </source>
</reference>
<feature type="coiled-coil region" evidence="1">
    <location>
        <begin position="314"/>
        <end position="380"/>
    </location>
</feature>
<protein>
    <submittedName>
        <fullName evidence="3">Uncharacterized protein</fullName>
    </submittedName>
</protein>
<evidence type="ECO:0000256" key="2">
    <source>
        <dbReference type="SAM" id="MobiDB-lite"/>
    </source>
</evidence>
<dbReference type="AlphaFoldDB" id="A0ABD3Q1M7"/>
<feature type="compositionally biased region" description="Low complexity" evidence="2">
    <location>
        <begin position="9"/>
        <end position="32"/>
    </location>
</feature>
<sequence>MSGIKAKRSQSSSSVMELTSSSSTATPRSSGGSRKRTGHKASDDGRFTNGREVDAIRNPTRLFQKINSGDWGGALNVLHDRPVDASVWVSRQSSGDADISWKYLPLHLICLQRRPPLNLLQQLVQVYPTAASMPTPHDGNLPMHYACDSGCDSPKLLHGVFAALLDAYPQSLEAKNFKGRTPLLLCGAKTRQILMSVLRARKQTVAGKRNKSEHRNDESGVSVRENALYHREHRHPPPLNAHLLPPLVDDDDSETEEEEEDYNEDDSTWQTNMHGASNQTKSSGNISGSGNLMDPSIGLENELRKQVEAFASQSKSQQQIIAKLNEKLHQLTSNQHDEDTVSEDAKLLCQRILAKAEADSVKFRTQIQQLQADNAQLKRDSSAQEEFVLKTLVNVRDVLSVQGEKMKLNLFSDDVDSTVQSRDTQATPANCSSLSSQIVQGLETIFSRVEMDDNKLRSQLKLLEEQLSNLEVQHKTSQSVNQNLRQEKDALMKKQRDLERNIYELKDEKKAVEETLADVKQKNSTLIVTNKSLQEQVRTLHVTENDDKGCRFDELNTAAAHSEQEVNSHQRYLLMEREQTIEENEAKIASLMNEMDSLREKNRSLKDTILMNNEKYLDKVQELGEKYADLEKMNSDLRERINKSSTSGRARSSLKVSLEGEDELLYEV</sequence>
<feature type="region of interest" description="Disordered" evidence="2">
    <location>
        <begin position="233"/>
        <end position="296"/>
    </location>
</feature>
<feature type="region of interest" description="Disordered" evidence="2">
    <location>
        <begin position="203"/>
        <end position="222"/>
    </location>
</feature>
<feature type="region of interest" description="Disordered" evidence="2">
    <location>
        <begin position="1"/>
        <end position="53"/>
    </location>
</feature>
<comment type="caution">
    <text evidence="3">The sequence shown here is derived from an EMBL/GenBank/DDBJ whole genome shotgun (WGS) entry which is preliminary data.</text>
</comment>
<name>A0ABD3Q1M7_9STRA</name>
<dbReference type="EMBL" id="JABMIG020000090">
    <property type="protein sequence ID" value="KAL3793531.1"/>
    <property type="molecule type" value="Genomic_DNA"/>
</dbReference>
<dbReference type="Proteomes" id="UP001516023">
    <property type="component" value="Unassembled WGS sequence"/>
</dbReference>
<accession>A0ABD3Q1M7</accession>
<keyword evidence="4" id="KW-1185">Reference proteome</keyword>
<feature type="compositionally biased region" description="Polar residues" evidence="2">
    <location>
        <begin position="268"/>
        <end position="290"/>
    </location>
</feature>
<gene>
    <name evidence="3" type="ORF">HJC23_007271</name>
</gene>
<evidence type="ECO:0000313" key="3">
    <source>
        <dbReference type="EMBL" id="KAL3793531.1"/>
    </source>
</evidence>
<evidence type="ECO:0000313" key="4">
    <source>
        <dbReference type="Proteomes" id="UP001516023"/>
    </source>
</evidence>
<feature type="coiled-coil region" evidence="1">
    <location>
        <begin position="574"/>
        <end position="640"/>
    </location>
</feature>
<evidence type="ECO:0000256" key="1">
    <source>
        <dbReference type="SAM" id="Coils"/>
    </source>
</evidence>
<keyword evidence="1" id="KW-0175">Coiled coil</keyword>